<keyword evidence="12" id="KW-1185">Reference proteome</keyword>
<dbReference type="GO" id="GO:0004867">
    <property type="term" value="F:serine-type endopeptidase inhibitor activity"/>
    <property type="evidence" value="ECO:0007669"/>
    <property type="project" value="UniProtKB-KW"/>
</dbReference>
<dbReference type="OrthoDB" id="3542626at2"/>
<reference evidence="11 12" key="1">
    <citation type="submission" date="2019-06" db="EMBL/GenBank/DDBJ databases">
        <title>Sequencing the genomes of 1000 actinobacteria strains.</title>
        <authorList>
            <person name="Klenk H.-P."/>
        </authorList>
    </citation>
    <scope>NUCLEOTIDE SEQUENCE [LARGE SCALE GENOMIC DNA]</scope>
    <source>
        <strain evidence="11 12">DSM 44826</strain>
    </source>
</reference>
<dbReference type="InterPro" id="IPR000691">
    <property type="entry name" value="Prot_inh_I16_SSI"/>
</dbReference>
<dbReference type="InterPro" id="IPR036819">
    <property type="entry name" value="Subtilisin_inhibitor-like_sf"/>
</dbReference>
<keyword evidence="6 8" id="KW-0722">Serine protease inhibitor</keyword>
<dbReference type="SUPFAM" id="SSF55399">
    <property type="entry name" value="Subtilisin inhibitor"/>
    <property type="match status" value="1"/>
</dbReference>
<keyword evidence="7" id="KW-1015">Disulfide bond</keyword>
<proteinExistence type="inferred from homology"/>
<evidence type="ECO:0000256" key="4">
    <source>
        <dbReference type="ARBA" id="ARBA00022525"/>
    </source>
</evidence>
<dbReference type="PRINTS" id="PR00294">
    <property type="entry name" value="SSBTLNINHBTR"/>
</dbReference>
<dbReference type="Gene3D" id="3.30.350.10">
    <property type="entry name" value="Subtilisin inhibitor-like"/>
    <property type="match status" value="1"/>
</dbReference>
<protein>
    <submittedName>
        <fullName evidence="11">Subtilisin inhibitor-like</fullName>
    </submittedName>
</protein>
<keyword evidence="9" id="KW-0732">Signal</keyword>
<dbReference type="AlphaFoldDB" id="A0A561SEY6"/>
<evidence type="ECO:0000256" key="7">
    <source>
        <dbReference type="ARBA" id="ARBA00023157"/>
    </source>
</evidence>
<comment type="similarity">
    <text evidence="2 8">Belongs to the protease inhibitor I16 (SSI) family.</text>
</comment>
<evidence type="ECO:0000256" key="9">
    <source>
        <dbReference type="SAM" id="SignalP"/>
    </source>
</evidence>
<evidence type="ECO:0000256" key="1">
    <source>
        <dbReference type="ARBA" id="ARBA00004613"/>
    </source>
</evidence>
<comment type="subunit">
    <text evidence="3">Homodimer.</text>
</comment>
<dbReference type="InterPro" id="IPR023549">
    <property type="entry name" value="Subtilisin_inhibitor"/>
</dbReference>
<evidence type="ECO:0000259" key="10">
    <source>
        <dbReference type="Pfam" id="PF00720"/>
    </source>
</evidence>
<keyword evidence="4" id="KW-0964">Secreted</keyword>
<evidence type="ECO:0000256" key="6">
    <source>
        <dbReference type="ARBA" id="ARBA00022900"/>
    </source>
</evidence>
<evidence type="ECO:0000256" key="2">
    <source>
        <dbReference type="ARBA" id="ARBA00010472"/>
    </source>
</evidence>
<evidence type="ECO:0000256" key="3">
    <source>
        <dbReference type="ARBA" id="ARBA00011738"/>
    </source>
</evidence>
<sequence length="136" mass="13645">MRTRSVLKAVVGTVAAAALLAGAAPLAAADTPAPDLLLLTVAGTAPNTAAARTATLDCDGATPAGDHPDAAAACADLLGAQGDFSALTPSHTFCPELYLPVTATAVGLWDGQTVTYQQTFTNTCALQRATGRIFAF</sequence>
<accession>A0A561SEY6</accession>
<dbReference type="RefSeq" id="WP_145910420.1">
    <property type="nucleotide sequence ID" value="NZ_BAAAMZ010000001.1"/>
</dbReference>
<comment type="subcellular location">
    <subcellularLocation>
        <location evidence="1">Secreted</location>
    </subcellularLocation>
</comment>
<dbReference type="GO" id="GO:0005576">
    <property type="term" value="C:extracellular region"/>
    <property type="evidence" value="ECO:0007669"/>
    <property type="project" value="UniProtKB-SubCell"/>
</dbReference>
<dbReference type="EMBL" id="VIWT01000005">
    <property type="protein sequence ID" value="TWF73434.1"/>
    <property type="molecule type" value="Genomic_DNA"/>
</dbReference>
<feature type="chain" id="PRO_5039275831" evidence="9">
    <location>
        <begin position="24"/>
        <end position="136"/>
    </location>
</feature>
<dbReference type="Proteomes" id="UP000317940">
    <property type="component" value="Unassembled WGS sequence"/>
</dbReference>
<feature type="domain" description="Subtilisin inhibitor" evidence="10">
    <location>
        <begin position="34"/>
        <end position="122"/>
    </location>
</feature>
<feature type="signal peptide" evidence="9">
    <location>
        <begin position="1"/>
        <end position="23"/>
    </location>
</feature>
<comment type="caution">
    <text evidence="11">The sequence shown here is derived from an EMBL/GenBank/DDBJ whole genome shotgun (WGS) entry which is preliminary data.</text>
</comment>
<name>A0A561SEY6_9ACTN</name>
<evidence type="ECO:0000313" key="12">
    <source>
        <dbReference type="Proteomes" id="UP000317940"/>
    </source>
</evidence>
<evidence type="ECO:0000256" key="8">
    <source>
        <dbReference type="RuleBase" id="RU003471"/>
    </source>
</evidence>
<gene>
    <name evidence="11" type="ORF">FHX73_1545</name>
</gene>
<organism evidence="11 12">
    <name type="scientific">Kitasatospora viridis</name>
    <dbReference type="NCBI Taxonomy" id="281105"/>
    <lineage>
        <taxon>Bacteria</taxon>
        <taxon>Bacillati</taxon>
        <taxon>Actinomycetota</taxon>
        <taxon>Actinomycetes</taxon>
        <taxon>Kitasatosporales</taxon>
        <taxon>Streptomycetaceae</taxon>
        <taxon>Kitasatospora</taxon>
    </lineage>
</organism>
<dbReference type="Pfam" id="PF00720">
    <property type="entry name" value="SSI"/>
    <property type="match status" value="1"/>
</dbReference>
<keyword evidence="5 8" id="KW-0646">Protease inhibitor</keyword>
<evidence type="ECO:0000256" key="5">
    <source>
        <dbReference type="ARBA" id="ARBA00022690"/>
    </source>
</evidence>
<evidence type="ECO:0000313" key="11">
    <source>
        <dbReference type="EMBL" id="TWF73434.1"/>
    </source>
</evidence>